<protein>
    <submittedName>
        <fullName evidence="1">23888_t:CDS:1</fullName>
    </submittedName>
</protein>
<name>A0ACA9RYC4_9GLOM</name>
<gene>
    <name evidence="1" type="ORF">RPERSI_LOCUS24424</name>
</gene>
<feature type="non-terminal residue" evidence="1">
    <location>
        <position position="1"/>
    </location>
</feature>
<accession>A0ACA9RYC4</accession>
<sequence>HKIGKLGENVFVWHDKCISNENGWTNMTPEFEKIISPSSILLFRYSALTFNSHRIHYDHIYSTKAEGYPGYLVHGPLTCTFLLDLVRDNLPSTAYIRSFSYRALSPLYVGEEFKLCGSKSDINDKSFDVWAENIQGGVAMKGTAMI</sequence>
<keyword evidence="2" id="KW-1185">Reference proteome</keyword>
<organism evidence="1 2">
    <name type="scientific">Racocetra persica</name>
    <dbReference type="NCBI Taxonomy" id="160502"/>
    <lineage>
        <taxon>Eukaryota</taxon>
        <taxon>Fungi</taxon>
        <taxon>Fungi incertae sedis</taxon>
        <taxon>Mucoromycota</taxon>
        <taxon>Glomeromycotina</taxon>
        <taxon>Glomeromycetes</taxon>
        <taxon>Diversisporales</taxon>
        <taxon>Gigasporaceae</taxon>
        <taxon>Racocetra</taxon>
    </lineage>
</organism>
<comment type="caution">
    <text evidence="1">The sequence shown here is derived from an EMBL/GenBank/DDBJ whole genome shotgun (WGS) entry which is preliminary data.</text>
</comment>
<feature type="non-terminal residue" evidence="1">
    <location>
        <position position="146"/>
    </location>
</feature>
<evidence type="ECO:0000313" key="2">
    <source>
        <dbReference type="Proteomes" id="UP000789920"/>
    </source>
</evidence>
<dbReference type="Proteomes" id="UP000789920">
    <property type="component" value="Unassembled WGS sequence"/>
</dbReference>
<reference evidence="1" key="1">
    <citation type="submission" date="2021-06" db="EMBL/GenBank/DDBJ databases">
        <authorList>
            <person name="Kallberg Y."/>
            <person name="Tangrot J."/>
            <person name="Rosling A."/>
        </authorList>
    </citation>
    <scope>NUCLEOTIDE SEQUENCE</scope>
    <source>
        <strain evidence="1">MA461A</strain>
    </source>
</reference>
<proteinExistence type="predicted"/>
<dbReference type="EMBL" id="CAJVQC010078390">
    <property type="protein sequence ID" value="CAG8816305.1"/>
    <property type="molecule type" value="Genomic_DNA"/>
</dbReference>
<evidence type="ECO:0000313" key="1">
    <source>
        <dbReference type="EMBL" id="CAG8816305.1"/>
    </source>
</evidence>